<organism evidence="1 2">
    <name type="scientific">Trifolium medium</name>
    <dbReference type="NCBI Taxonomy" id="97028"/>
    <lineage>
        <taxon>Eukaryota</taxon>
        <taxon>Viridiplantae</taxon>
        <taxon>Streptophyta</taxon>
        <taxon>Embryophyta</taxon>
        <taxon>Tracheophyta</taxon>
        <taxon>Spermatophyta</taxon>
        <taxon>Magnoliopsida</taxon>
        <taxon>eudicotyledons</taxon>
        <taxon>Gunneridae</taxon>
        <taxon>Pentapetalae</taxon>
        <taxon>rosids</taxon>
        <taxon>fabids</taxon>
        <taxon>Fabales</taxon>
        <taxon>Fabaceae</taxon>
        <taxon>Papilionoideae</taxon>
        <taxon>50 kb inversion clade</taxon>
        <taxon>NPAAA clade</taxon>
        <taxon>Hologalegina</taxon>
        <taxon>IRL clade</taxon>
        <taxon>Trifolieae</taxon>
        <taxon>Trifolium</taxon>
    </lineage>
</organism>
<dbReference type="Proteomes" id="UP000265520">
    <property type="component" value="Unassembled WGS sequence"/>
</dbReference>
<comment type="caution">
    <text evidence="1">The sequence shown here is derived from an EMBL/GenBank/DDBJ whole genome shotgun (WGS) entry which is preliminary data.</text>
</comment>
<keyword evidence="2" id="KW-1185">Reference proteome</keyword>
<evidence type="ECO:0000313" key="2">
    <source>
        <dbReference type="Proteomes" id="UP000265520"/>
    </source>
</evidence>
<dbReference type="EMBL" id="LXQA011203280">
    <property type="protein sequence ID" value="MCI88824.1"/>
    <property type="molecule type" value="Genomic_DNA"/>
</dbReference>
<name>A0A392VKB8_9FABA</name>
<feature type="non-terminal residue" evidence="1">
    <location>
        <position position="1"/>
    </location>
</feature>
<sequence>STWEGAARLLIRAGLSASCTEQDYLLVVPSRSVGS</sequence>
<reference evidence="1 2" key="1">
    <citation type="journal article" date="2018" name="Front. Plant Sci.">
        <title>Red Clover (Trifolium pratense) and Zigzag Clover (T. medium) - A Picture of Genomic Similarities and Differences.</title>
        <authorList>
            <person name="Dluhosova J."/>
            <person name="Istvanek J."/>
            <person name="Nedelnik J."/>
            <person name="Repkova J."/>
        </authorList>
    </citation>
    <scope>NUCLEOTIDE SEQUENCE [LARGE SCALE GENOMIC DNA]</scope>
    <source>
        <strain evidence="2">cv. 10/8</strain>
        <tissue evidence="1">Leaf</tissue>
    </source>
</reference>
<dbReference type="AlphaFoldDB" id="A0A392VKB8"/>
<accession>A0A392VKB8</accession>
<protein>
    <submittedName>
        <fullName evidence="1">Uncharacterized protein</fullName>
    </submittedName>
</protein>
<evidence type="ECO:0000313" key="1">
    <source>
        <dbReference type="EMBL" id="MCI88824.1"/>
    </source>
</evidence>
<proteinExistence type="predicted"/>